<organism evidence="5 6">
    <name type="scientific">Gottfriedia luciferensis</name>
    <dbReference type="NCBI Taxonomy" id="178774"/>
    <lineage>
        <taxon>Bacteria</taxon>
        <taxon>Bacillati</taxon>
        <taxon>Bacillota</taxon>
        <taxon>Bacilli</taxon>
        <taxon>Bacillales</taxon>
        <taxon>Bacillaceae</taxon>
        <taxon>Gottfriedia</taxon>
    </lineage>
</organism>
<dbReference type="SUPFAM" id="SSF52788">
    <property type="entry name" value="Phosphotyrosine protein phosphatases I"/>
    <property type="match status" value="1"/>
</dbReference>
<evidence type="ECO:0000313" key="6">
    <source>
        <dbReference type="Proteomes" id="UP000094580"/>
    </source>
</evidence>
<dbReference type="CDD" id="cd16344">
    <property type="entry name" value="LMWPAP"/>
    <property type="match status" value="1"/>
</dbReference>
<proteinExistence type="inferred from homology"/>
<dbReference type="InterPro" id="IPR050438">
    <property type="entry name" value="LMW_PTPase"/>
</dbReference>
<dbReference type="Gene3D" id="3.40.50.2300">
    <property type="match status" value="1"/>
</dbReference>
<comment type="similarity">
    <text evidence="1">Belongs to the low molecular weight phosphotyrosine protein phosphatase family.</text>
</comment>
<evidence type="ECO:0000313" key="5">
    <source>
        <dbReference type="EMBL" id="ODG91925.1"/>
    </source>
</evidence>
<evidence type="ECO:0000256" key="1">
    <source>
        <dbReference type="ARBA" id="ARBA00011063"/>
    </source>
</evidence>
<dbReference type="PANTHER" id="PTHR11717">
    <property type="entry name" value="LOW MOLECULAR WEIGHT PROTEIN TYROSINE PHOSPHATASE"/>
    <property type="match status" value="1"/>
</dbReference>
<dbReference type="SMART" id="SM00226">
    <property type="entry name" value="LMWPc"/>
    <property type="match status" value="1"/>
</dbReference>
<dbReference type="PANTHER" id="PTHR11717:SF31">
    <property type="entry name" value="LOW MOLECULAR WEIGHT PROTEIN-TYROSINE-PHOSPHATASE ETP-RELATED"/>
    <property type="match status" value="1"/>
</dbReference>
<dbReference type="RefSeq" id="WP_069033733.1">
    <property type="nucleotide sequence ID" value="NZ_MDKC01000013.1"/>
</dbReference>
<protein>
    <submittedName>
        <fullName evidence="5">Protein tyrosine phosphatase</fullName>
    </submittedName>
</protein>
<comment type="caution">
    <text evidence="5">The sequence shown here is derived from an EMBL/GenBank/DDBJ whole genome shotgun (WGS) entry which is preliminary data.</text>
</comment>
<dbReference type="Pfam" id="PF01451">
    <property type="entry name" value="LMWPc"/>
    <property type="match status" value="1"/>
</dbReference>
<keyword evidence="3" id="KW-0904">Protein phosphatase</keyword>
<evidence type="ECO:0000259" key="4">
    <source>
        <dbReference type="SMART" id="SM00226"/>
    </source>
</evidence>
<dbReference type="Proteomes" id="UP000094580">
    <property type="component" value="Unassembled WGS sequence"/>
</dbReference>
<gene>
    <name evidence="5" type="ORF">BED47_05445</name>
</gene>
<evidence type="ECO:0000256" key="2">
    <source>
        <dbReference type="ARBA" id="ARBA00022801"/>
    </source>
</evidence>
<accession>A0ABX2ZQ99</accession>
<reference evidence="5 6" key="1">
    <citation type="submission" date="2016-07" db="EMBL/GenBank/DDBJ databases">
        <authorList>
            <person name="Townsley L."/>
            <person name="Shank E.A."/>
        </authorList>
    </citation>
    <scope>NUCLEOTIDE SEQUENCE [LARGE SCALE GENOMIC DNA]</scope>
    <source>
        <strain evidence="5 6">CH01</strain>
    </source>
</reference>
<keyword evidence="2" id="KW-0378">Hydrolase</keyword>
<dbReference type="EMBL" id="MDKC01000013">
    <property type="protein sequence ID" value="ODG91925.1"/>
    <property type="molecule type" value="Genomic_DNA"/>
</dbReference>
<name>A0ABX2ZQ99_9BACI</name>
<dbReference type="InterPro" id="IPR023485">
    <property type="entry name" value="Ptyr_pPase"/>
</dbReference>
<dbReference type="InterPro" id="IPR017867">
    <property type="entry name" value="Tyr_phospatase_low_mol_wt"/>
</dbReference>
<feature type="domain" description="Phosphotyrosine protein phosphatase I" evidence="4">
    <location>
        <begin position="2"/>
        <end position="142"/>
    </location>
</feature>
<keyword evidence="6" id="KW-1185">Reference proteome</keyword>
<dbReference type="PRINTS" id="PR00719">
    <property type="entry name" value="LMWPTPASE"/>
</dbReference>
<sequence>MENILFVCTGNTCRSPMAEALLRHHGNELYQVKSAGVFAMSGDPASQNAILALKNKGIETNHSSQQINEDLLEWSSKVLSMTLSHKQMLVSKFPQYKDRIFTFYEYINGQAKDISDPYGGSLTTYENTLTELEELVKQIVQKPNEY</sequence>
<dbReference type="InterPro" id="IPR036196">
    <property type="entry name" value="Ptyr_pPase_sf"/>
</dbReference>
<evidence type="ECO:0000256" key="3">
    <source>
        <dbReference type="ARBA" id="ARBA00022912"/>
    </source>
</evidence>